<evidence type="ECO:0000256" key="1">
    <source>
        <dbReference type="PIRSR" id="PIRSR606225-1"/>
    </source>
</evidence>
<organism evidence="6 7">
    <name type="scientific">Panagrellus redivivus</name>
    <name type="common">Microworm</name>
    <dbReference type="NCBI Taxonomy" id="6233"/>
    <lineage>
        <taxon>Eukaryota</taxon>
        <taxon>Metazoa</taxon>
        <taxon>Ecdysozoa</taxon>
        <taxon>Nematoda</taxon>
        <taxon>Chromadorea</taxon>
        <taxon>Rhabditida</taxon>
        <taxon>Tylenchina</taxon>
        <taxon>Panagrolaimomorpha</taxon>
        <taxon>Panagrolaimoidea</taxon>
        <taxon>Panagrolaimidae</taxon>
        <taxon>Panagrellus</taxon>
    </lineage>
</organism>
<keyword evidence="3" id="KW-0413">Isomerase</keyword>
<sequence length="443" mass="50217">MTSPTTTTEEQRTAKRRSNFPELALEASDSKKSRQGAKESKADEEEEAIMASQLKFTVKDGIRHLAPYWTTYRTWTKFRWLGRSFEEVFGKEFLSTDKNYARVAAKFGRVFINGKQETNPGYILKNNDRIIHFGHRHEHPILDLPVTVITETEDLLVVDKPPSVPVHACGQYKANTVLAMLAREQGYTDLRVVHRLDRATSGVLIFARNYATDIELKKALVNCDWKKEYICRVRGHFPDGEVECTEPIGNLSPSMGIQCVRPEGKVAQSKFRRLFIDGEESVVSVKIATGRTHQIRVHLQWLGYPIVSDLLYNSDVWGPQRGKHADYGKPLEQLRADVQDAHKASAWRETTDPDYESRMVELAASDEVVPEPADLRLEDRPEVDPICIGCHTIKKTPSMDHMRLHLHCWRYETAKGTFEAPLPDWAIEKAGEASDAAEAGANC</sequence>
<comment type="function">
    <text evidence="3">Responsible for synthesis of pseudouridine from uracil.</text>
</comment>
<accession>A0A7E4V588</accession>
<dbReference type="CDD" id="cd00165">
    <property type="entry name" value="S4"/>
    <property type="match status" value="1"/>
</dbReference>
<name>A0A7E4V588_PANRE</name>
<dbReference type="SUPFAM" id="SSF55120">
    <property type="entry name" value="Pseudouridine synthase"/>
    <property type="match status" value="1"/>
</dbReference>
<evidence type="ECO:0000256" key="3">
    <source>
        <dbReference type="RuleBase" id="RU362028"/>
    </source>
</evidence>
<dbReference type="InterPro" id="IPR050188">
    <property type="entry name" value="RluA_PseudoU_synthase"/>
</dbReference>
<keyword evidence="6" id="KW-1185">Reference proteome</keyword>
<comment type="similarity">
    <text evidence="3">Belongs to the pseudouridine synthase RluA family.</text>
</comment>
<dbReference type="GO" id="GO:0000455">
    <property type="term" value="P:enzyme-directed rRNA pseudouridine synthesis"/>
    <property type="evidence" value="ECO:0007669"/>
    <property type="project" value="TreeGrafter"/>
</dbReference>
<feature type="active site" evidence="1">
    <location>
        <position position="197"/>
    </location>
</feature>
<dbReference type="CDD" id="cd02557">
    <property type="entry name" value="PseudoU_synth_ScRIB2"/>
    <property type="match status" value="1"/>
</dbReference>
<dbReference type="InterPro" id="IPR006225">
    <property type="entry name" value="PsdUridine_synth_RluC/D"/>
</dbReference>
<dbReference type="PROSITE" id="PS50889">
    <property type="entry name" value="S4"/>
    <property type="match status" value="1"/>
</dbReference>
<feature type="domain" description="Pseudouridine synthase RsuA/RluA-like" evidence="5">
    <location>
        <begin position="154"/>
        <end position="300"/>
    </location>
</feature>
<dbReference type="Proteomes" id="UP000492821">
    <property type="component" value="Unassembled WGS sequence"/>
</dbReference>
<proteinExistence type="inferred from homology"/>
<keyword evidence="2" id="KW-0694">RNA-binding</keyword>
<dbReference type="Gene3D" id="3.30.2350.10">
    <property type="entry name" value="Pseudouridine synthase"/>
    <property type="match status" value="1"/>
</dbReference>
<comment type="catalytic activity">
    <reaction evidence="3">
        <text>a uridine in RNA = a pseudouridine in RNA</text>
        <dbReference type="Rhea" id="RHEA:48348"/>
        <dbReference type="Rhea" id="RHEA-COMP:12068"/>
        <dbReference type="Rhea" id="RHEA-COMP:12069"/>
        <dbReference type="ChEBI" id="CHEBI:65314"/>
        <dbReference type="ChEBI" id="CHEBI:65315"/>
    </reaction>
</comment>
<feature type="region of interest" description="Disordered" evidence="4">
    <location>
        <begin position="1"/>
        <end position="46"/>
    </location>
</feature>
<dbReference type="PROSITE" id="PS01129">
    <property type="entry name" value="PSI_RLU"/>
    <property type="match status" value="1"/>
</dbReference>
<dbReference type="PANTHER" id="PTHR21600">
    <property type="entry name" value="MITOCHONDRIAL RNA PSEUDOURIDINE SYNTHASE"/>
    <property type="match status" value="1"/>
</dbReference>
<evidence type="ECO:0000259" key="5">
    <source>
        <dbReference type="Pfam" id="PF00849"/>
    </source>
</evidence>
<evidence type="ECO:0000256" key="2">
    <source>
        <dbReference type="PROSITE-ProRule" id="PRU00182"/>
    </source>
</evidence>
<dbReference type="PANTHER" id="PTHR21600:SF40">
    <property type="entry name" value="PSEUDOURIDYLATE SYNTHASE RPUSD2"/>
    <property type="match status" value="1"/>
</dbReference>
<dbReference type="GO" id="GO:0009982">
    <property type="term" value="F:pseudouridine synthase activity"/>
    <property type="evidence" value="ECO:0007669"/>
    <property type="project" value="InterPro"/>
</dbReference>
<protein>
    <recommendedName>
        <fullName evidence="3">Pseudouridine synthase</fullName>
        <ecNumber evidence="3">5.4.99.-</ecNumber>
    </recommendedName>
</protein>
<evidence type="ECO:0000313" key="6">
    <source>
        <dbReference type="Proteomes" id="UP000492821"/>
    </source>
</evidence>
<feature type="compositionally biased region" description="Basic and acidic residues" evidence="4">
    <location>
        <begin position="28"/>
        <end position="41"/>
    </location>
</feature>
<reference evidence="7" key="2">
    <citation type="submission" date="2020-10" db="UniProtKB">
        <authorList>
            <consortium name="WormBaseParasite"/>
        </authorList>
    </citation>
    <scope>IDENTIFICATION</scope>
</reference>
<dbReference type="InterPro" id="IPR006224">
    <property type="entry name" value="PsdUridine_synth_RluA-like_CS"/>
</dbReference>
<evidence type="ECO:0000256" key="4">
    <source>
        <dbReference type="SAM" id="MobiDB-lite"/>
    </source>
</evidence>
<dbReference type="EC" id="5.4.99.-" evidence="3"/>
<evidence type="ECO:0000313" key="7">
    <source>
        <dbReference type="WBParaSite" id="Pan_g16384.t1"/>
    </source>
</evidence>
<dbReference type="InterPro" id="IPR006145">
    <property type="entry name" value="PsdUridine_synth_RsuA/RluA"/>
</dbReference>
<dbReference type="WBParaSite" id="Pan_g16384.t1">
    <property type="protein sequence ID" value="Pan_g16384.t1"/>
    <property type="gene ID" value="Pan_g16384"/>
</dbReference>
<dbReference type="Pfam" id="PF00849">
    <property type="entry name" value="PseudoU_synth_2"/>
    <property type="match status" value="1"/>
</dbReference>
<dbReference type="NCBIfam" id="TIGR00005">
    <property type="entry name" value="rluA_subfam"/>
    <property type="match status" value="1"/>
</dbReference>
<dbReference type="AlphaFoldDB" id="A0A7E4V588"/>
<dbReference type="InterPro" id="IPR020103">
    <property type="entry name" value="PsdUridine_synth_cat_dom_sf"/>
</dbReference>
<dbReference type="GO" id="GO:0003723">
    <property type="term" value="F:RNA binding"/>
    <property type="evidence" value="ECO:0007669"/>
    <property type="project" value="UniProtKB-KW"/>
</dbReference>
<reference evidence="6" key="1">
    <citation type="journal article" date="2013" name="Genetics">
        <title>The draft genome and transcriptome of Panagrellus redivivus are shaped by the harsh demands of a free-living lifestyle.</title>
        <authorList>
            <person name="Srinivasan J."/>
            <person name="Dillman A.R."/>
            <person name="Macchietto M.G."/>
            <person name="Heikkinen L."/>
            <person name="Lakso M."/>
            <person name="Fracchia K.M."/>
            <person name="Antoshechkin I."/>
            <person name="Mortazavi A."/>
            <person name="Wong G."/>
            <person name="Sternberg P.W."/>
        </authorList>
    </citation>
    <scope>NUCLEOTIDE SEQUENCE [LARGE SCALE GENOMIC DNA]</scope>
    <source>
        <strain evidence="6">MT8872</strain>
    </source>
</reference>